<evidence type="ECO:0000256" key="5">
    <source>
        <dbReference type="ARBA" id="ARBA00007417"/>
    </source>
</evidence>
<comment type="similarity">
    <text evidence="5">In the C-terminal section; belongs to the HTP reductase family.</text>
</comment>
<dbReference type="EC" id="1.1.1.193" evidence="7"/>
<dbReference type="Gene3D" id="3.40.430.10">
    <property type="entry name" value="Dihydrofolate Reductase, subunit A"/>
    <property type="match status" value="1"/>
</dbReference>
<dbReference type="UniPathway" id="UPA00275">
    <property type="reaction ID" value="UER00401"/>
</dbReference>
<proteinExistence type="inferred from homology"/>
<dbReference type="PROSITE" id="PS51747">
    <property type="entry name" value="CYT_DCMP_DEAMINASES_2"/>
    <property type="match status" value="1"/>
</dbReference>
<evidence type="ECO:0000256" key="9">
    <source>
        <dbReference type="ARBA" id="ARBA00023268"/>
    </source>
</evidence>
<dbReference type="SUPFAM" id="SSF53597">
    <property type="entry name" value="Dihydrofolate reductase-like"/>
    <property type="match status" value="1"/>
</dbReference>
<dbReference type="GO" id="GO:0008703">
    <property type="term" value="F:5-amino-6-(5-phosphoribosylamino)uracil reductase activity"/>
    <property type="evidence" value="ECO:0007669"/>
    <property type="project" value="UniProtKB-EC"/>
</dbReference>
<keyword evidence="12" id="KW-1185">Reference proteome</keyword>
<dbReference type="Gene3D" id="3.40.140.10">
    <property type="entry name" value="Cytidine Deaminase, domain 2"/>
    <property type="match status" value="1"/>
</dbReference>
<comment type="pathway">
    <text evidence="2">Cofactor biosynthesis; riboflavin biosynthesis; 5-amino-6-(D-ribitylamino)uracil from GTP: step 2/4.</text>
</comment>
<dbReference type="AlphaFoldDB" id="B9L6E0"/>
<evidence type="ECO:0000259" key="10">
    <source>
        <dbReference type="PROSITE" id="PS51747"/>
    </source>
</evidence>
<dbReference type="SUPFAM" id="SSF53927">
    <property type="entry name" value="Cytidine deaminase-like"/>
    <property type="match status" value="1"/>
</dbReference>
<keyword evidence="11" id="KW-0560">Oxidoreductase</keyword>
<reference evidence="11 12" key="1">
    <citation type="journal article" date="2009" name="PLoS Genet.">
        <title>Adaptations to submarine hydrothermal environments exemplified by the genome of Nautilia profundicola.</title>
        <authorList>
            <person name="Campbell B.J."/>
            <person name="Smith J.L."/>
            <person name="Hanson T.E."/>
            <person name="Klotz M.G."/>
            <person name="Stein L.Y."/>
            <person name="Lee C.K."/>
            <person name="Wu D."/>
            <person name="Robinson J.M."/>
            <person name="Khouri H.M."/>
            <person name="Eisen J.A."/>
            <person name="Cary S.C."/>
        </authorList>
    </citation>
    <scope>NUCLEOTIDE SEQUENCE [LARGE SCALE GENOMIC DNA]</scope>
    <source>
        <strain evidence="12">ATCC BAA-1463 / DSM 18972 / AmH</strain>
    </source>
</reference>
<evidence type="ECO:0000256" key="4">
    <source>
        <dbReference type="ARBA" id="ARBA00005259"/>
    </source>
</evidence>
<dbReference type="Pfam" id="PF01872">
    <property type="entry name" value="RibD_C"/>
    <property type="match status" value="1"/>
</dbReference>
<accession>B9L6E0</accession>
<sequence length="325" mass="37498">MRIEKWGYVFDLIINEAWKYQFLTYPNPAVGAAVIVKNQIFTGVHKKAGEPHAEVHALWEAYRAFHDAPELYTSKEIHEYLKKHHNGFFNDANVYVTLEPCAHEGKTPSCAYLLKELKPKSVSIGWPDPIKGHGGGVEILKNSGIDVKILNDKRCFHLIEPFIKWQNRFVFYKLALTMNGAITGGYISSDESLDWVHNIRDKIDLLVIGGNTVRIDRPTLDARRVNGKAPDVLIYSKNDGIERDIPLFNVKNRKVFIEDSLEKLEDYKFIMIEGGERLYNEIKHMVDWKVFIVSPKFANRFNFRSEDEFEILHTNQSSDLIVFGR</sequence>
<evidence type="ECO:0000313" key="11">
    <source>
        <dbReference type="EMBL" id="ACM93308.1"/>
    </source>
</evidence>
<dbReference type="GO" id="GO:0008835">
    <property type="term" value="F:diaminohydroxyphosphoribosylaminopyrimidine deaminase activity"/>
    <property type="evidence" value="ECO:0007669"/>
    <property type="project" value="UniProtKB-EC"/>
</dbReference>
<dbReference type="InterPro" id="IPR002734">
    <property type="entry name" value="RibDG_C"/>
</dbReference>
<dbReference type="NCBIfam" id="TIGR00326">
    <property type="entry name" value="eubact_ribD"/>
    <property type="match status" value="1"/>
</dbReference>
<dbReference type="GO" id="GO:0009231">
    <property type="term" value="P:riboflavin biosynthetic process"/>
    <property type="evidence" value="ECO:0007669"/>
    <property type="project" value="UniProtKB-UniPathway"/>
</dbReference>
<dbReference type="STRING" id="598659.NAMH_1539"/>
<dbReference type="Pfam" id="PF00383">
    <property type="entry name" value="dCMP_cyt_deam_1"/>
    <property type="match status" value="1"/>
</dbReference>
<dbReference type="EC" id="3.5.4.26" evidence="6"/>
<dbReference type="CDD" id="cd01284">
    <property type="entry name" value="Riboflavin_deaminase-reductase"/>
    <property type="match status" value="1"/>
</dbReference>
<evidence type="ECO:0000256" key="2">
    <source>
        <dbReference type="ARBA" id="ARBA00004882"/>
    </source>
</evidence>
<evidence type="ECO:0000256" key="8">
    <source>
        <dbReference type="ARBA" id="ARBA00019930"/>
    </source>
</evidence>
<dbReference type="KEGG" id="nam:NAMH_1539"/>
<evidence type="ECO:0000256" key="6">
    <source>
        <dbReference type="ARBA" id="ARBA00012766"/>
    </source>
</evidence>
<dbReference type="Proteomes" id="UP000000448">
    <property type="component" value="Chromosome"/>
</dbReference>
<evidence type="ECO:0000256" key="3">
    <source>
        <dbReference type="ARBA" id="ARBA00004910"/>
    </source>
</evidence>
<dbReference type="InterPro" id="IPR024072">
    <property type="entry name" value="DHFR-like_dom_sf"/>
</dbReference>
<evidence type="ECO:0000256" key="1">
    <source>
        <dbReference type="ARBA" id="ARBA00002151"/>
    </source>
</evidence>
<evidence type="ECO:0000256" key="7">
    <source>
        <dbReference type="ARBA" id="ARBA00013173"/>
    </source>
</evidence>
<dbReference type="InterPro" id="IPR016193">
    <property type="entry name" value="Cytidine_deaminase-like"/>
</dbReference>
<organism evidence="11 12">
    <name type="scientific">Nautilia profundicola (strain ATCC BAA-1463 / DSM 18972 / AmH)</name>
    <dbReference type="NCBI Taxonomy" id="598659"/>
    <lineage>
        <taxon>Bacteria</taxon>
        <taxon>Pseudomonadati</taxon>
        <taxon>Campylobacterota</taxon>
        <taxon>Epsilonproteobacteria</taxon>
        <taxon>Nautiliales</taxon>
        <taxon>Nautiliaceae</taxon>
        <taxon>Nautilia</taxon>
    </lineage>
</organism>
<dbReference type="InterPro" id="IPR002125">
    <property type="entry name" value="CMP_dCMP_dom"/>
</dbReference>
<dbReference type="InterPro" id="IPR004794">
    <property type="entry name" value="Eubact_RibD"/>
</dbReference>
<dbReference type="eggNOG" id="COG1985">
    <property type="taxonomic scope" value="Bacteria"/>
</dbReference>
<comment type="pathway">
    <text evidence="3">Cofactor biosynthesis; riboflavin biosynthesis; 5-amino-6-(D-ribitylamino)uracil from GTP: step 3/4.</text>
</comment>
<keyword evidence="9" id="KW-0511">Multifunctional enzyme</keyword>
<comment type="similarity">
    <text evidence="4">In the N-terminal section; belongs to the cytidine and deoxycytidylate deaminase family.</text>
</comment>
<protein>
    <recommendedName>
        <fullName evidence="8">Riboflavin biosynthesis protein RibD</fullName>
        <ecNumber evidence="7">1.1.1.193</ecNumber>
        <ecNumber evidence="6">3.5.4.26</ecNumber>
    </recommendedName>
</protein>
<evidence type="ECO:0000313" key="12">
    <source>
        <dbReference type="Proteomes" id="UP000000448"/>
    </source>
</evidence>
<dbReference type="HOGENOM" id="CLU_036590_3_0_7"/>
<comment type="function">
    <text evidence="1">Converts 2,5-diamino-6-(ribosylamino)-4(3h)-pyrimidinone 5'-phosphate into 5-amino-6-(ribosylamino)-2,4(1h,3h)-pyrimidinedione 5'-phosphate.</text>
</comment>
<dbReference type="eggNOG" id="COG0117">
    <property type="taxonomic scope" value="Bacteria"/>
</dbReference>
<dbReference type="EMBL" id="CP001279">
    <property type="protein sequence ID" value="ACM93308.1"/>
    <property type="molecule type" value="Genomic_DNA"/>
</dbReference>
<name>B9L6E0_NAUPA</name>
<keyword evidence="11" id="KW-0378">Hydrolase</keyword>
<feature type="domain" description="CMP/dCMP-type deaminase" evidence="10">
    <location>
        <begin position="5"/>
        <end position="138"/>
    </location>
</feature>
<gene>
    <name evidence="11" type="primary">ribD</name>
    <name evidence="11" type="ordered locus">NAMH_1539</name>
</gene>